<evidence type="ECO:0000313" key="2">
    <source>
        <dbReference type="Proteomes" id="UP000824041"/>
    </source>
</evidence>
<gene>
    <name evidence="1" type="ORF">IAA21_11655</name>
</gene>
<dbReference type="AlphaFoldDB" id="A0A9D2ITZ8"/>
<accession>A0A9D2ITZ8</accession>
<dbReference type="EMBL" id="DXBU01000155">
    <property type="protein sequence ID" value="HIZ23428.1"/>
    <property type="molecule type" value="Genomic_DNA"/>
</dbReference>
<sequence length="52" mass="5992">MNTKLDKYLDTVDRHLRPLPASERVDIVKEIKGSMIEMEKWTASGFLFPAGR</sequence>
<reference evidence="1" key="1">
    <citation type="journal article" date="2021" name="PeerJ">
        <title>Extensive microbial diversity within the chicken gut microbiome revealed by metagenomics and culture.</title>
        <authorList>
            <person name="Gilroy R."/>
            <person name="Ravi A."/>
            <person name="Getino M."/>
            <person name="Pursley I."/>
            <person name="Horton D.L."/>
            <person name="Alikhan N.F."/>
            <person name="Baker D."/>
            <person name="Gharbi K."/>
            <person name="Hall N."/>
            <person name="Watson M."/>
            <person name="Adriaenssens E.M."/>
            <person name="Foster-Nyarko E."/>
            <person name="Jarju S."/>
            <person name="Secka A."/>
            <person name="Antonio M."/>
            <person name="Oren A."/>
            <person name="Chaudhuri R.R."/>
            <person name="La Ragione R."/>
            <person name="Hildebrand F."/>
            <person name="Pallen M.J."/>
        </authorList>
    </citation>
    <scope>NUCLEOTIDE SEQUENCE</scope>
    <source>
        <strain evidence="1">14324</strain>
    </source>
</reference>
<reference evidence="1" key="2">
    <citation type="submission" date="2021-04" db="EMBL/GenBank/DDBJ databases">
        <authorList>
            <person name="Gilroy R."/>
        </authorList>
    </citation>
    <scope>NUCLEOTIDE SEQUENCE</scope>
    <source>
        <strain evidence="1">14324</strain>
    </source>
</reference>
<evidence type="ECO:0000313" key="1">
    <source>
        <dbReference type="EMBL" id="HIZ23428.1"/>
    </source>
</evidence>
<proteinExistence type="predicted"/>
<name>A0A9D2ITZ8_9FIRM</name>
<comment type="caution">
    <text evidence="1">The sequence shown here is derived from an EMBL/GenBank/DDBJ whole genome shotgun (WGS) entry which is preliminary data.</text>
</comment>
<organism evidence="1 2">
    <name type="scientific">Candidatus Blautia faecigallinarum</name>
    <dbReference type="NCBI Taxonomy" id="2838488"/>
    <lineage>
        <taxon>Bacteria</taxon>
        <taxon>Bacillati</taxon>
        <taxon>Bacillota</taxon>
        <taxon>Clostridia</taxon>
        <taxon>Lachnospirales</taxon>
        <taxon>Lachnospiraceae</taxon>
        <taxon>Blautia</taxon>
    </lineage>
</organism>
<protein>
    <submittedName>
        <fullName evidence="1">Uncharacterized protein</fullName>
    </submittedName>
</protein>
<dbReference type="Proteomes" id="UP000824041">
    <property type="component" value="Unassembled WGS sequence"/>
</dbReference>